<feature type="compositionally biased region" description="Low complexity" evidence="1">
    <location>
        <begin position="700"/>
        <end position="716"/>
    </location>
</feature>
<gene>
    <name evidence="3" type="ORF">CMC5_029870</name>
</gene>
<dbReference type="Proteomes" id="UP000067626">
    <property type="component" value="Chromosome"/>
</dbReference>
<feature type="domain" description="DUF2169" evidence="2">
    <location>
        <begin position="364"/>
        <end position="633"/>
    </location>
</feature>
<dbReference type="KEGG" id="ccro:CMC5_029870"/>
<feature type="region of interest" description="Disordered" evidence="1">
    <location>
        <begin position="483"/>
        <end position="503"/>
    </location>
</feature>
<evidence type="ECO:0000313" key="3">
    <source>
        <dbReference type="EMBL" id="AKT38841.1"/>
    </source>
</evidence>
<dbReference type="EMBL" id="CP012159">
    <property type="protein sequence ID" value="AKT38841.1"/>
    <property type="molecule type" value="Genomic_DNA"/>
</dbReference>
<feature type="region of interest" description="Disordered" evidence="1">
    <location>
        <begin position="679"/>
        <end position="776"/>
    </location>
</feature>
<accession>A0A0K1ED86</accession>
<evidence type="ECO:0000259" key="2">
    <source>
        <dbReference type="Pfam" id="PF09937"/>
    </source>
</evidence>
<feature type="compositionally biased region" description="Pro residues" evidence="1">
    <location>
        <begin position="717"/>
        <end position="731"/>
    </location>
</feature>
<proteinExistence type="predicted"/>
<name>A0A0K1ED86_CHOCO</name>
<protein>
    <recommendedName>
        <fullName evidence="2">DUF2169 domain-containing protein</fullName>
    </recommendedName>
</protein>
<evidence type="ECO:0000256" key="1">
    <source>
        <dbReference type="SAM" id="MobiDB-lite"/>
    </source>
</evidence>
<organism evidence="3 4">
    <name type="scientific">Chondromyces crocatus</name>
    <dbReference type="NCBI Taxonomy" id="52"/>
    <lineage>
        <taxon>Bacteria</taxon>
        <taxon>Pseudomonadati</taxon>
        <taxon>Myxococcota</taxon>
        <taxon>Polyangia</taxon>
        <taxon>Polyangiales</taxon>
        <taxon>Polyangiaceae</taxon>
        <taxon>Chondromyces</taxon>
    </lineage>
</organism>
<reference evidence="3 4" key="1">
    <citation type="submission" date="2015-07" db="EMBL/GenBank/DDBJ databases">
        <title>Genome analysis of myxobacterium Chondromyces crocatus Cm c5 reveals a high potential for natural compound synthesis and the genetic basis for the loss of fruiting body formation.</title>
        <authorList>
            <person name="Zaburannyi N."/>
            <person name="Bunk B."/>
            <person name="Maier J."/>
            <person name="Overmann J."/>
            <person name="Mueller R."/>
        </authorList>
    </citation>
    <scope>NUCLEOTIDE SEQUENCE [LARGE SCALE GENOMIC DNA]</scope>
    <source>
        <strain evidence="3 4">Cm c5</strain>
    </source>
</reference>
<sequence length="776" mass="80763">MHVLPENHHRLVANRAASPASAAELASALWPLLLALRACCTTLDLFSGYDEIFQIVPVNDEETLARLLDGGEIEWHGPRPPGEPTHATRLFNGKDGAHFADLYVRWIQGSEAGSAGLSVELRLGRDPEVRQALLLRQAFEGLVQAVAPTVAFGETCFQTPRAKERSLSPWPAWLTFVPARLGAPPSFEAPTEVDALEGLGAVVVAVPGALDDDAAGAGIRKRVAALLEPKLGAPPAKRVEASVPPPGVASGAAPSGAALPSYLRAPAEAKRIEPVVHAVAEAAAPSVPTAPPKAPQMPQVPAVVMPPAVVQQSAASSCACGPVARGPAAAGQGPAGIPALGVGPSAPLAVGQVRCATLGWRIEGAYYLTTIVKASFVLRPGGGLSLTDPAPVQLTDAYHNGPLSSLQDPSDLVPYLPSAEVMLTGHAVVPRGGRGTVRLSVHRLHPGRTSPEVLVDKRLVVRGDGDAGGAADGLVRVPLRYEHARGGPGNADNPVGVGHGPGDPSPRLVHPDDPSVAACFGPISPLWASRARTVSSEEREGLRQSLPSLPASFSWAYYMAVPPDQRITGFLRGDEVLILEGFGPDRGRVEARLPGLSARCLVWAPDAPPEVVQLAADTLRVDVDRGVVSVTWRGYMPVRGEGAFPRLVAAGALSLPTEAVHWPTPAVIEDVRQRFRQQSTTGAVARAPVHLGMTADLPDGAPSSGPMPFAPSAPSSPSAPPSVRPAAPPGSPLWSDARPAPRVTARQRETVAISAVPEPEVPVEESSSTRGPSEKT</sequence>
<dbReference type="InterPro" id="IPR018683">
    <property type="entry name" value="DUF2169"/>
</dbReference>
<dbReference type="OrthoDB" id="5516327at2"/>
<keyword evidence="4" id="KW-1185">Reference proteome</keyword>
<dbReference type="RefSeq" id="WP_050431022.1">
    <property type="nucleotide sequence ID" value="NZ_CP012159.1"/>
</dbReference>
<evidence type="ECO:0000313" key="4">
    <source>
        <dbReference type="Proteomes" id="UP000067626"/>
    </source>
</evidence>
<dbReference type="AlphaFoldDB" id="A0A0K1ED86"/>
<dbReference type="STRING" id="52.CMC5_029870"/>
<dbReference type="Pfam" id="PF09937">
    <property type="entry name" value="DUF2169"/>
    <property type="match status" value="1"/>
</dbReference>